<protein>
    <recommendedName>
        <fullName evidence="3">DUF4367 domain-containing protein</fullName>
    </recommendedName>
</protein>
<reference evidence="1 2" key="1">
    <citation type="submission" date="2022-04" db="EMBL/GenBank/DDBJ databases">
        <title>Mechanism of arsenic methylation and mitigation arsenic toxicity by Bacillus sp. LH14 from an Arsenic-Contaminated Paddy Soil.</title>
        <authorList>
            <person name="Wang D."/>
        </authorList>
    </citation>
    <scope>NUCLEOTIDE SEQUENCE [LARGE SCALE GENOMIC DNA]</scope>
    <source>
        <strain evidence="1 2">LH14</strain>
    </source>
</reference>
<keyword evidence="2" id="KW-1185">Reference proteome</keyword>
<evidence type="ECO:0008006" key="3">
    <source>
        <dbReference type="Google" id="ProtNLM"/>
    </source>
</evidence>
<evidence type="ECO:0000313" key="2">
    <source>
        <dbReference type="Proteomes" id="UP000830639"/>
    </source>
</evidence>
<evidence type="ECO:0000313" key="1">
    <source>
        <dbReference type="EMBL" id="UPM53858.1"/>
    </source>
</evidence>
<organism evidence="1 2">
    <name type="scientific">Gottfriedia acidiceleris</name>
    <dbReference type="NCBI Taxonomy" id="371036"/>
    <lineage>
        <taxon>Bacteria</taxon>
        <taxon>Bacillati</taxon>
        <taxon>Bacillota</taxon>
        <taxon>Bacilli</taxon>
        <taxon>Bacillales</taxon>
        <taxon>Bacillaceae</taxon>
        <taxon>Gottfriedia</taxon>
    </lineage>
</organism>
<sequence>MKKIIVAISIVLLTACTNGNSTLNKLKEDYPTLKKEVEKLPKDVQNEIVVPEKLPFDVKTVSLEVGENMESHTYDHTSIKYTYGNGTILYITTFHNRNTAFNGDDQEHKTTKLKDGTRVNIIKDKDSPKEIRWKKDGFYHDITLIKLPDAKTKYTINDLVKTADSIDE</sequence>
<gene>
    <name evidence="1" type="ORF">MY490_19095</name>
</gene>
<accession>A0ABY4JLX4</accession>
<dbReference type="Proteomes" id="UP000830639">
    <property type="component" value="Chromosome"/>
</dbReference>
<dbReference type="EMBL" id="CP096034">
    <property type="protein sequence ID" value="UPM53858.1"/>
    <property type="molecule type" value="Genomic_DNA"/>
</dbReference>
<dbReference type="RefSeq" id="WP_248267094.1">
    <property type="nucleotide sequence ID" value="NZ_CP096034.1"/>
</dbReference>
<dbReference type="PROSITE" id="PS51257">
    <property type="entry name" value="PROKAR_LIPOPROTEIN"/>
    <property type="match status" value="1"/>
</dbReference>
<name>A0ABY4JLX4_9BACI</name>
<proteinExistence type="predicted"/>